<dbReference type="InterPro" id="IPR045097">
    <property type="entry name" value="Thymidate_synth/dCMP_Mease"/>
</dbReference>
<dbReference type="GeneID" id="30412051"/>
<dbReference type="PANTHER" id="PTHR11548:SF1">
    <property type="entry name" value="THYMIDYLATE SYNTHASE 1"/>
    <property type="match status" value="1"/>
</dbReference>
<evidence type="ECO:0000256" key="3">
    <source>
        <dbReference type="ARBA" id="ARBA00022679"/>
    </source>
</evidence>
<dbReference type="InterPro" id="IPR014620">
    <property type="entry name" value="Thymidylate_synthase_arc"/>
</dbReference>
<gene>
    <name evidence="6" type="primary">thyA 3</name>
    <name evidence="6" type="ORF">MCBB_1206</name>
</gene>
<dbReference type="SUPFAM" id="SSF55831">
    <property type="entry name" value="Thymidylate synthase/dCMP hydroxymethylase"/>
    <property type="match status" value="1"/>
</dbReference>
<dbReference type="GO" id="GO:0032259">
    <property type="term" value="P:methylation"/>
    <property type="evidence" value="ECO:0007669"/>
    <property type="project" value="UniProtKB-KW"/>
</dbReference>
<keyword evidence="1" id="KW-0963">Cytoplasm</keyword>
<dbReference type="Pfam" id="PF00303">
    <property type="entry name" value="Thymidylat_synt"/>
    <property type="match status" value="1"/>
</dbReference>
<dbReference type="OrthoDB" id="68092at2157"/>
<evidence type="ECO:0000259" key="5">
    <source>
        <dbReference type="Pfam" id="PF00303"/>
    </source>
</evidence>
<keyword evidence="3 6" id="KW-0808">Transferase</keyword>
<dbReference type="GO" id="GO:0004799">
    <property type="term" value="F:thymidylate synthase activity"/>
    <property type="evidence" value="ECO:0007669"/>
    <property type="project" value="InterPro"/>
</dbReference>
<dbReference type="KEGG" id="mcub:MCBB_1206"/>
<dbReference type="NCBIfam" id="TIGR03283">
    <property type="entry name" value="thy_syn_methano"/>
    <property type="match status" value="1"/>
</dbReference>
<accession>A0A1D3L259</accession>
<dbReference type="Gene3D" id="3.30.572.10">
    <property type="entry name" value="Thymidylate synthase/dCMP hydroxymethylase domain"/>
    <property type="match status" value="1"/>
</dbReference>
<sequence length="215" mass="24749">MITVKTAMAQDAWKTVIHHIMESGIDVEDEGNFITKELLNVVVTVEDPSNSKPPESYSWSGEKLKKYQKQFLDPENIGLPYTYGSRFREHFGLKVGRDTYRVRTDQVESVIKRLKENPTTRKAVMTSFDPSIDQYQDEVPSMILVDFKLRQNRLHTTAVWRSHDIYGEWIPNFFRLKGLSVYVADALGIKLGSITIHSVSAYIYKNNFKGALKIK</sequence>
<evidence type="ECO:0000313" key="7">
    <source>
        <dbReference type="Proteomes" id="UP000094707"/>
    </source>
</evidence>
<keyword evidence="7" id="KW-1185">Reference proteome</keyword>
<protein>
    <submittedName>
        <fullName evidence="6">Putative thymidylate synthase</fullName>
        <ecNumber evidence="6">2.1.1.-</ecNumber>
    </submittedName>
</protein>
<evidence type="ECO:0000256" key="2">
    <source>
        <dbReference type="ARBA" id="ARBA00022603"/>
    </source>
</evidence>
<dbReference type="GO" id="GO:0005829">
    <property type="term" value="C:cytosol"/>
    <property type="evidence" value="ECO:0007669"/>
    <property type="project" value="TreeGrafter"/>
</dbReference>
<organism evidence="6 7">
    <name type="scientific">Methanobacterium congolense</name>
    <dbReference type="NCBI Taxonomy" id="118062"/>
    <lineage>
        <taxon>Archaea</taxon>
        <taxon>Methanobacteriati</taxon>
        <taxon>Methanobacteriota</taxon>
        <taxon>Methanomada group</taxon>
        <taxon>Methanobacteria</taxon>
        <taxon>Methanobacteriales</taxon>
        <taxon>Methanobacteriaceae</taxon>
        <taxon>Methanobacterium</taxon>
    </lineage>
</organism>
<dbReference type="EC" id="2.1.1.-" evidence="6"/>
<feature type="domain" description="Thymidylate synthase/dCMP hydroxymethylase" evidence="5">
    <location>
        <begin position="70"/>
        <end position="210"/>
    </location>
</feature>
<dbReference type="Proteomes" id="UP000094707">
    <property type="component" value="Chromosome I"/>
</dbReference>
<dbReference type="EMBL" id="LT607756">
    <property type="protein sequence ID" value="SCG85764.1"/>
    <property type="molecule type" value="Genomic_DNA"/>
</dbReference>
<dbReference type="GO" id="GO:0006235">
    <property type="term" value="P:dTTP biosynthetic process"/>
    <property type="evidence" value="ECO:0007669"/>
    <property type="project" value="InterPro"/>
</dbReference>
<dbReference type="PANTHER" id="PTHR11548">
    <property type="entry name" value="THYMIDYLATE SYNTHASE 1"/>
    <property type="match status" value="1"/>
</dbReference>
<dbReference type="InterPro" id="IPR023451">
    <property type="entry name" value="Thymidate_synth/dCMP_Mease_dom"/>
</dbReference>
<evidence type="ECO:0000256" key="1">
    <source>
        <dbReference type="ARBA" id="ARBA00022490"/>
    </source>
</evidence>
<reference evidence="6 7" key="1">
    <citation type="submission" date="2016-08" db="EMBL/GenBank/DDBJ databases">
        <authorList>
            <person name="Seilhamer J.J."/>
        </authorList>
    </citation>
    <scope>NUCLEOTIDE SEQUENCE [LARGE SCALE GENOMIC DNA]</scope>
    <source>
        <strain evidence="6">Buetzberg</strain>
    </source>
</reference>
<dbReference type="InterPro" id="IPR036926">
    <property type="entry name" value="Thymidate_synth/dCMP_Mease_sf"/>
</dbReference>
<evidence type="ECO:0000313" key="6">
    <source>
        <dbReference type="EMBL" id="SCG85764.1"/>
    </source>
</evidence>
<dbReference type="RefSeq" id="WP_071906893.1">
    <property type="nucleotide sequence ID" value="NZ_LT607756.1"/>
</dbReference>
<name>A0A1D3L259_9EURY</name>
<dbReference type="GO" id="GO:0006231">
    <property type="term" value="P:dTMP biosynthetic process"/>
    <property type="evidence" value="ECO:0007669"/>
    <property type="project" value="TreeGrafter"/>
</dbReference>
<dbReference type="PIRSF" id="PIRSF036752">
    <property type="entry name" value="TSase_MJ051"/>
    <property type="match status" value="1"/>
</dbReference>
<dbReference type="AlphaFoldDB" id="A0A1D3L259"/>
<evidence type="ECO:0000256" key="4">
    <source>
        <dbReference type="ARBA" id="ARBA00022727"/>
    </source>
</evidence>
<keyword evidence="4" id="KW-0545">Nucleotide biosynthesis</keyword>
<dbReference type="STRING" id="118062.MCBB_1206"/>
<proteinExistence type="predicted"/>
<keyword evidence="2 6" id="KW-0489">Methyltransferase</keyword>